<dbReference type="PIRSF" id="PIRSF016482">
    <property type="entry name" value="PilO"/>
    <property type="match status" value="1"/>
</dbReference>
<sequence>MSLSSDMQNLNLDVNNIGSWPVWVRGLAIALVCIAVLVIGYMVIIKPELDRLSVAESKELSLKSEFELKQSKAANLEQYQEQMGEIERSFGTLLRQLPSKTEVADLLSEISSIGAANGLEFKLFQPEKEQPLEFYAELPIQLELVGEYHQFGRFVSDVARLPRIVTLHDFKIGSTKEDGFSMTAQAKTYRYLDDEEIAQANKAKKNAGKRTARKR</sequence>
<dbReference type="PANTHER" id="PTHR39555">
    <property type="entry name" value="FIMBRIAL ASSEMBLY PROTEIN PILO-LIKE PROTEIN-RELATED"/>
    <property type="match status" value="1"/>
</dbReference>
<dbReference type="InterPro" id="IPR007445">
    <property type="entry name" value="PilO"/>
</dbReference>
<dbReference type="Gene3D" id="1.10.287.540">
    <property type="entry name" value="Helix hairpin bin"/>
    <property type="match status" value="1"/>
</dbReference>
<accession>A0A3B0ZHC0</accession>
<dbReference type="EMBL" id="UOFP01000152">
    <property type="protein sequence ID" value="VAW86707.1"/>
    <property type="molecule type" value="Genomic_DNA"/>
</dbReference>
<feature type="coiled-coil region" evidence="1">
    <location>
        <begin position="69"/>
        <end position="96"/>
    </location>
</feature>
<name>A0A3B0ZHC0_9ZZZZ</name>
<organism evidence="3">
    <name type="scientific">hydrothermal vent metagenome</name>
    <dbReference type="NCBI Taxonomy" id="652676"/>
    <lineage>
        <taxon>unclassified sequences</taxon>
        <taxon>metagenomes</taxon>
        <taxon>ecological metagenomes</taxon>
    </lineage>
</organism>
<dbReference type="Pfam" id="PF04350">
    <property type="entry name" value="PilO"/>
    <property type="match status" value="1"/>
</dbReference>
<dbReference type="GO" id="GO:0043683">
    <property type="term" value="P:type IV pilus assembly"/>
    <property type="evidence" value="ECO:0007669"/>
    <property type="project" value="InterPro"/>
</dbReference>
<dbReference type="InterPro" id="IPR014717">
    <property type="entry name" value="Transl_elong_EF1B/ribsomal_bS6"/>
</dbReference>
<keyword evidence="2" id="KW-0812">Transmembrane</keyword>
<proteinExistence type="predicted"/>
<evidence type="ECO:0000256" key="2">
    <source>
        <dbReference type="SAM" id="Phobius"/>
    </source>
</evidence>
<protein>
    <submittedName>
        <fullName evidence="3">Type IV pilus biogenesis protein PilO</fullName>
    </submittedName>
</protein>
<keyword evidence="2" id="KW-0472">Membrane</keyword>
<dbReference type="AlphaFoldDB" id="A0A3B0ZHC0"/>
<reference evidence="3" key="1">
    <citation type="submission" date="2018-06" db="EMBL/GenBank/DDBJ databases">
        <authorList>
            <person name="Zhirakovskaya E."/>
        </authorList>
    </citation>
    <scope>NUCLEOTIDE SEQUENCE</scope>
</reference>
<evidence type="ECO:0000313" key="3">
    <source>
        <dbReference type="EMBL" id="VAW86707.1"/>
    </source>
</evidence>
<dbReference type="PANTHER" id="PTHR39555:SF1">
    <property type="entry name" value="TYPE IV PILUS INNER MEMBRANE COMPONENT PILO"/>
    <property type="match status" value="1"/>
</dbReference>
<dbReference type="Gene3D" id="3.30.70.60">
    <property type="match status" value="1"/>
</dbReference>
<evidence type="ECO:0000256" key="1">
    <source>
        <dbReference type="SAM" id="Coils"/>
    </source>
</evidence>
<keyword evidence="1" id="KW-0175">Coiled coil</keyword>
<keyword evidence="2" id="KW-1133">Transmembrane helix</keyword>
<feature type="transmembrane region" description="Helical" evidence="2">
    <location>
        <begin position="20"/>
        <end position="44"/>
    </location>
</feature>
<gene>
    <name evidence="3" type="ORF">MNBD_GAMMA18-369</name>
</gene>
<dbReference type="GO" id="GO:0043107">
    <property type="term" value="P:type IV pilus-dependent motility"/>
    <property type="evidence" value="ECO:0007669"/>
    <property type="project" value="InterPro"/>
</dbReference>